<dbReference type="InterPro" id="IPR029060">
    <property type="entry name" value="PIN-like_dom_sf"/>
</dbReference>
<keyword evidence="4" id="KW-0539">Nucleus</keyword>
<comment type="similarity">
    <text evidence="6">Belongs to the UTP23/FCF1 family. UTP23 subfamily.</text>
</comment>
<evidence type="ECO:0000259" key="8">
    <source>
        <dbReference type="Pfam" id="PF24779"/>
    </source>
</evidence>
<name>A0A976MB88_THEOR</name>
<reference evidence="9" key="1">
    <citation type="submission" date="2022-07" db="EMBL/GenBank/DDBJ databases">
        <title>Evaluation of T. orientalis genome assembly methods using nanopore sequencing and analysis of variation between genomes.</title>
        <authorList>
            <person name="Yam J."/>
            <person name="Micallef M.L."/>
            <person name="Liu M."/>
            <person name="Djordjevic S.P."/>
            <person name="Bogema D.R."/>
            <person name="Jenkins C."/>
        </authorList>
    </citation>
    <scope>NUCLEOTIDE SEQUENCE</scope>
    <source>
        <strain evidence="9">Goon Nure</strain>
    </source>
</reference>
<evidence type="ECO:0000256" key="2">
    <source>
        <dbReference type="ARBA" id="ARBA00022517"/>
    </source>
</evidence>
<sequence>MKVTKSKRNRRIVEFYKTLHSLTEPYRVLVDGSFVFAALKNKIHIKEQLPILLGGSAVPYVSNCILNELRNMGDDLSGAVLVVKHYQKIKCFHKAADNPNSRRCILSAVGNNNQEKLFVASQDKTLIKWLRESGGIPIIKLNNNVPYLEKPSFHTLDQKQNIEESKKLPKAWEKRYLSSPEQPKEFKKKRKKNPNPLSCLKKKKKADEHDKPKNKNRTRTRSRRSISQFNLDSNLDKNLDLTVVEDADSNPSQNVE</sequence>
<dbReference type="Proteomes" id="UP000244811">
    <property type="component" value="Chromosome 3"/>
</dbReference>
<protein>
    <recommendedName>
        <fullName evidence="8">UTP23 sensor motif region domain-containing protein</fullName>
    </recommendedName>
</protein>
<dbReference type="CDD" id="cd08553">
    <property type="entry name" value="PIN_Fcf1-like"/>
    <property type="match status" value="1"/>
</dbReference>
<dbReference type="Pfam" id="PF24779">
    <property type="entry name" value="UTP23_sensor"/>
    <property type="match status" value="1"/>
</dbReference>
<dbReference type="GO" id="GO:0006364">
    <property type="term" value="P:rRNA processing"/>
    <property type="evidence" value="ECO:0007669"/>
    <property type="project" value="UniProtKB-KW"/>
</dbReference>
<dbReference type="GO" id="GO:0032040">
    <property type="term" value="C:small-subunit processome"/>
    <property type="evidence" value="ECO:0007669"/>
    <property type="project" value="InterPro"/>
</dbReference>
<dbReference type="InterPro" id="IPR057776">
    <property type="entry name" value="UTP23_sensor"/>
</dbReference>
<feature type="region of interest" description="Disordered" evidence="7">
    <location>
        <begin position="237"/>
        <end position="256"/>
    </location>
</feature>
<feature type="domain" description="UTP23 sensor motif region" evidence="8">
    <location>
        <begin position="187"/>
        <end position="204"/>
    </location>
</feature>
<evidence type="ECO:0000313" key="9">
    <source>
        <dbReference type="EMBL" id="UKK01128.2"/>
    </source>
</evidence>
<evidence type="ECO:0000256" key="4">
    <source>
        <dbReference type="ARBA" id="ARBA00023242"/>
    </source>
</evidence>
<comment type="function">
    <text evidence="5">Involved in rRNA-processing and ribosome biogenesis.</text>
</comment>
<keyword evidence="2" id="KW-0690">Ribosome biogenesis</keyword>
<evidence type="ECO:0000256" key="5">
    <source>
        <dbReference type="ARBA" id="ARBA00037300"/>
    </source>
</evidence>
<evidence type="ECO:0000256" key="3">
    <source>
        <dbReference type="ARBA" id="ARBA00022552"/>
    </source>
</evidence>
<proteinExistence type="inferred from homology"/>
<evidence type="ECO:0000256" key="6">
    <source>
        <dbReference type="ARBA" id="ARBA00038503"/>
    </source>
</evidence>
<evidence type="ECO:0000313" key="10">
    <source>
        <dbReference type="Proteomes" id="UP000244811"/>
    </source>
</evidence>
<organism evidence="9 10">
    <name type="scientific">Theileria orientalis</name>
    <dbReference type="NCBI Taxonomy" id="68886"/>
    <lineage>
        <taxon>Eukaryota</taxon>
        <taxon>Sar</taxon>
        <taxon>Alveolata</taxon>
        <taxon>Apicomplexa</taxon>
        <taxon>Aconoidasida</taxon>
        <taxon>Piroplasmida</taxon>
        <taxon>Theileriidae</taxon>
        <taxon>Theileria</taxon>
    </lineage>
</organism>
<dbReference type="InterPro" id="IPR006984">
    <property type="entry name" value="Fcf1/UTP23"/>
</dbReference>
<evidence type="ECO:0000256" key="7">
    <source>
        <dbReference type="SAM" id="MobiDB-lite"/>
    </source>
</evidence>
<evidence type="ECO:0000256" key="1">
    <source>
        <dbReference type="ARBA" id="ARBA00004604"/>
    </source>
</evidence>
<dbReference type="FunFam" id="3.40.50.1010:FF:000006">
    <property type="entry name" value="rRNA-processing protein UTP23 homolog"/>
    <property type="match status" value="1"/>
</dbReference>
<keyword evidence="3" id="KW-0698">rRNA processing</keyword>
<dbReference type="SUPFAM" id="SSF88723">
    <property type="entry name" value="PIN domain-like"/>
    <property type="match status" value="1"/>
</dbReference>
<feature type="region of interest" description="Disordered" evidence="7">
    <location>
        <begin position="173"/>
        <end position="232"/>
    </location>
</feature>
<dbReference type="AlphaFoldDB" id="A0A976MB88"/>
<gene>
    <name evidence="9" type="ORF">MACK_001941</name>
</gene>
<feature type="compositionally biased region" description="Basic residues" evidence="7">
    <location>
        <begin position="214"/>
        <end position="224"/>
    </location>
</feature>
<comment type="subcellular location">
    <subcellularLocation>
        <location evidence="1">Nucleus</location>
        <location evidence="1">Nucleolus</location>
    </subcellularLocation>
</comment>
<dbReference type="Gene3D" id="3.40.50.1010">
    <property type="entry name" value="5'-nuclease"/>
    <property type="match status" value="1"/>
</dbReference>
<dbReference type="EMBL" id="CP056070">
    <property type="protein sequence ID" value="UKK01128.2"/>
    <property type="molecule type" value="Genomic_DNA"/>
</dbReference>
<accession>A0A976MB88</accession>
<dbReference type="Pfam" id="PF04900">
    <property type="entry name" value="Fcf1"/>
    <property type="match status" value="1"/>
</dbReference>
<dbReference type="PANTHER" id="PTHR12416">
    <property type="entry name" value="RRNA-PROCESSING PROTEIN UTP23 HOMOLOG"/>
    <property type="match status" value="1"/>
</dbReference>